<name>A0A1Q8YD15_9BURK</name>
<comment type="caution">
    <text evidence="1">The sequence shown here is derived from an EMBL/GenBank/DDBJ whole genome shotgun (WGS) entry which is preliminary data.</text>
</comment>
<sequence>MNYAGWNPNAQQIANLLQVLLATIHISYFLPDAITNASLSLMLRLVV</sequence>
<dbReference type="EMBL" id="MSYM01000013">
    <property type="protein sequence ID" value="OLP05917.1"/>
    <property type="molecule type" value="Genomic_DNA"/>
</dbReference>
<reference evidence="1 2" key="1">
    <citation type="submission" date="2017-01" db="EMBL/GenBank/DDBJ databases">
        <title>Genome sequence of Rhodoferax antarcticus ANT.BR, a psychrophilic purple nonsulfur bacterium from an Antarctic microbial mat.</title>
        <authorList>
            <person name="Baker J."/>
            <person name="Riester C."/>
            <person name="Skinner B."/>
            <person name="Newell A."/>
            <person name="Swingley W."/>
            <person name="Madigan M."/>
            <person name="Jung D."/>
            <person name="Asao M."/>
            <person name="Chen M."/>
            <person name="Loughlin P."/>
            <person name="Pan H."/>
            <person name="Lin S."/>
            <person name="Li N."/>
            <person name="Shaw J."/>
            <person name="Prado M."/>
            <person name="Sherman C."/>
            <person name="Li X."/>
            <person name="Tang J."/>
            <person name="Blankenship R."/>
            <person name="Zhao T."/>
            <person name="Touchman J."/>
            <person name="Sattley M."/>
        </authorList>
    </citation>
    <scope>NUCLEOTIDE SEQUENCE [LARGE SCALE GENOMIC DNA]</scope>
    <source>
        <strain evidence="1 2">ANT.BR</strain>
    </source>
</reference>
<accession>A0A1Q8YD15</accession>
<keyword evidence="2" id="KW-1185">Reference proteome</keyword>
<gene>
    <name evidence="1" type="ORF">BLL52_2146</name>
</gene>
<evidence type="ECO:0000313" key="2">
    <source>
        <dbReference type="Proteomes" id="UP000185911"/>
    </source>
</evidence>
<organism evidence="1 2">
    <name type="scientific">Rhodoferax antarcticus ANT.BR</name>
    <dbReference type="NCBI Taxonomy" id="1111071"/>
    <lineage>
        <taxon>Bacteria</taxon>
        <taxon>Pseudomonadati</taxon>
        <taxon>Pseudomonadota</taxon>
        <taxon>Betaproteobacteria</taxon>
        <taxon>Burkholderiales</taxon>
        <taxon>Comamonadaceae</taxon>
        <taxon>Rhodoferax</taxon>
    </lineage>
</organism>
<dbReference type="AlphaFoldDB" id="A0A1Q8YD15"/>
<proteinExistence type="predicted"/>
<protein>
    <submittedName>
        <fullName evidence="1">Uncharacterized protein</fullName>
    </submittedName>
</protein>
<evidence type="ECO:0000313" key="1">
    <source>
        <dbReference type="EMBL" id="OLP05917.1"/>
    </source>
</evidence>
<dbReference type="Proteomes" id="UP000185911">
    <property type="component" value="Unassembled WGS sequence"/>
</dbReference>